<protein>
    <submittedName>
        <fullName evidence="1">Uncharacterized protein</fullName>
    </submittedName>
</protein>
<dbReference type="OrthoDB" id="10428845at2759"/>
<dbReference type="InParanoid" id="D7FTM0"/>
<dbReference type="AlphaFoldDB" id="D7FTM0"/>
<proteinExistence type="predicted"/>
<dbReference type="EMBL" id="FN649741">
    <property type="protein sequence ID" value="CBJ31411.1"/>
    <property type="molecule type" value="Genomic_DNA"/>
</dbReference>
<name>D7FTM0_ECTSI</name>
<sequence>MVYAAPADGSVVFATSTGRVPRDEEGRATGSLPQKRLTLLAANERLMAKAEDFRSEIILRRLVKKNALREGRTLKKSKMSTFMGFLPFGKRGFLHRRARDRAEAHLGEATLKLTSKGILEVSVDGTVVLRKKGPSYFGFRRTDPSYELQVTEEGIEVSRRGDFVWGVKAEDIF</sequence>
<keyword evidence="2" id="KW-1185">Reference proteome</keyword>
<evidence type="ECO:0000313" key="2">
    <source>
        <dbReference type="Proteomes" id="UP000002630"/>
    </source>
</evidence>
<dbReference type="Proteomes" id="UP000002630">
    <property type="component" value="Linkage Group LG16"/>
</dbReference>
<evidence type="ECO:0000313" key="1">
    <source>
        <dbReference type="EMBL" id="CBJ31411.1"/>
    </source>
</evidence>
<organism evidence="1 2">
    <name type="scientific">Ectocarpus siliculosus</name>
    <name type="common">Brown alga</name>
    <name type="synonym">Conferva siliculosa</name>
    <dbReference type="NCBI Taxonomy" id="2880"/>
    <lineage>
        <taxon>Eukaryota</taxon>
        <taxon>Sar</taxon>
        <taxon>Stramenopiles</taxon>
        <taxon>Ochrophyta</taxon>
        <taxon>PX clade</taxon>
        <taxon>Phaeophyceae</taxon>
        <taxon>Ectocarpales</taxon>
        <taxon>Ectocarpaceae</taxon>
        <taxon>Ectocarpus</taxon>
    </lineage>
</organism>
<accession>D7FTM0</accession>
<reference evidence="1 2" key="1">
    <citation type="journal article" date="2010" name="Nature">
        <title>The Ectocarpus genome and the independent evolution of multicellularity in brown algae.</title>
        <authorList>
            <person name="Cock J.M."/>
            <person name="Sterck L."/>
            <person name="Rouze P."/>
            <person name="Scornet D."/>
            <person name="Allen A.E."/>
            <person name="Amoutzias G."/>
            <person name="Anthouard V."/>
            <person name="Artiguenave F."/>
            <person name="Aury J.M."/>
            <person name="Badger J.H."/>
            <person name="Beszteri B."/>
            <person name="Billiau K."/>
            <person name="Bonnet E."/>
            <person name="Bothwell J.H."/>
            <person name="Bowler C."/>
            <person name="Boyen C."/>
            <person name="Brownlee C."/>
            <person name="Carrano C.J."/>
            <person name="Charrier B."/>
            <person name="Cho G.Y."/>
            <person name="Coelho S.M."/>
            <person name="Collen J."/>
            <person name="Corre E."/>
            <person name="Da Silva C."/>
            <person name="Delage L."/>
            <person name="Delaroque N."/>
            <person name="Dittami S.M."/>
            <person name="Doulbeau S."/>
            <person name="Elias M."/>
            <person name="Farnham G."/>
            <person name="Gachon C.M."/>
            <person name="Gschloessl B."/>
            <person name="Heesch S."/>
            <person name="Jabbari K."/>
            <person name="Jubin C."/>
            <person name="Kawai H."/>
            <person name="Kimura K."/>
            <person name="Kloareg B."/>
            <person name="Kupper F.C."/>
            <person name="Lang D."/>
            <person name="Le Bail A."/>
            <person name="Leblanc C."/>
            <person name="Lerouge P."/>
            <person name="Lohr M."/>
            <person name="Lopez P.J."/>
            <person name="Martens C."/>
            <person name="Maumus F."/>
            <person name="Michel G."/>
            <person name="Miranda-Saavedra D."/>
            <person name="Morales J."/>
            <person name="Moreau H."/>
            <person name="Motomura T."/>
            <person name="Nagasato C."/>
            <person name="Napoli C.A."/>
            <person name="Nelson D.R."/>
            <person name="Nyvall-Collen P."/>
            <person name="Peters A.F."/>
            <person name="Pommier C."/>
            <person name="Potin P."/>
            <person name="Poulain J."/>
            <person name="Quesneville H."/>
            <person name="Read B."/>
            <person name="Rensing S.A."/>
            <person name="Ritter A."/>
            <person name="Rousvoal S."/>
            <person name="Samanta M."/>
            <person name="Samson G."/>
            <person name="Schroeder D.C."/>
            <person name="Segurens B."/>
            <person name="Strittmatter M."/>
            <person name="Tonon T."/>
            <person name="Tregear J.W."/>
            <person name="Valentin K."/>
            <person name="von Dassow P."/>
            <person name="Yamagishi T."/>
            <person name="Van de Peer Y."/>
            <person name="Wincker P."/>
        </authorList>
    </citation>
    <scope>NUCLEOTIDE SEQUENCE [LARGE SCALE GENOMIC DNA]</scope>
    <source>
        <strain evidence="2">Ec32 / CCAP1310/4</strain>
    </source>
</reference>
<dbReference type="EMBL" id="FN648434">
    <property type="protein sequence ID" value="CBJ31411.1"/>
    <property type="molecule type" value="Genomic_DNA"/>
</dbReference>
<gene>
    <name evidence="1" type="ORF">Esi_0252_0020</name>
</gene>